<evidence type="ECO:0000313" key="2">
    <source>
        <dbReference type="EMBL" id="KLI65144.1"/>
    </source>
</evidence>
<protein>
    <recommendedName>
        <fullName evidence="1">TadE-like domain-containing protein</fullName>
    </recommendedName>
</protein>
<sequence>MRNTQAAAAAEMALILPMAFALIFTTMEAGYYFQTEHKAIKYVREGARYAARQNFAYYDCSGAGAFDTNTANAAAVQSQIRNVTLTGGVAGGNARIADWEAGDVSISVSCNSTYGTGLYAGTDDVKAPTVLVATRFSYTPILGLLGFDVRQIDVVAQAESAVAGL</sequence>
<dbReference type="Proteomes" id="UP000053455">
    <property type="component" value="Unassembled WGS sequence"/>
</dbReference>
<dbReference type="PATRIC" id="fig|874156.12.peg.408"/>
<gene>
    <name evidence="2" type="ORF">AAV99_01945</name>
</gene>
<dbReference type="EMBL" id="LBHU01000001">
    <property type="protein sequence ID" value="KLI65144.1"/>
    <property type="molecule type" value="Genomic_DNA"/>
</dbReference>
<accession>A0A0H0XS17</accession>
<feature type="domain" description="TadE-like" evidence="1">
    <location>
        <begin position="7"/>
        <end position="48"/>
    </location>
</feature>
<dbReference type="AlphaFoldDB" id="A0A0H0XS17"/>
<reference evidence="2 3" key="1">
    <citation type="submission" date="2015-04" db="EMBL/GenBank/DDBJ databases">
        <title>The draft genome sequence of Erythrobacter marinus HWDM-33.</title>
        <authorList>
            <person name="Zhuang L."/>
            <person name="Liu Y."/>
            <person name="Shao Z."/>
        </authorList>
    </citation>
    <scope>NUCLEOTIDE SEQUENCE [LARGE SCALE GENOMIC DNA]</scope>
    <source>
        <strain evidence="2 3">HWDM-33</strain>
    </source>
</reference>
<evidence type="ECO:0000259" key="1">
    <source>
        <dbReference type="Pfam" id="PF07811"/>
    </source>
</evidence>
<proteinExistence type="predicted"/>
<dbReference type="InterPro" id="IPR012495">
    <property type="entry name" value="TadE-like_dom"/>
</dbReference>
<dbReference type="STRING" id="874156.GCA_001021555_00891"/>
<comment type="caution">
    <text evidence="2">The sequence shown here is derived from an EMBL/GenBank/DDBJ whole genome shotgun (WGS) entry which is preliminary data.</text>
</comment>
<organism evidence="2 3">
    <name type="scientific">Aurantiacibacter marinus</name>
    <dbReference type="NCBI Taxonomy" id="874156"/>
    <lineage>
        <taxon>Bacteria</taxon>
        <taxon>Pseudomonadati</taxon>
        <taxon>Pseudomonadota</taxon>
        <taxon>Alphaproteobacteria</taxon>
        <taxon>Sphingomonadales</taxon>
        <taxon>Erythrobacteraceae</taxon>
        <taxon>Aurantiacibacter</taxon>
    </lineage>
</organism>
<keyword evidence="3" id="KW-1185">Reference proteome</keyword>
<dbReference type="Pfam" id="PF07811">
    <property type="entry name" value="TadE"/>
    <property type="match status" value="1"/>
</dbReference>
<name>A0A0H0XS17_9SPHN</name>
<evidence type="ECO:0000313" key="3">
    <source>
        <dbReference type="Proteomes" id="UP000053455"/>
    </source>
</evidence>